<reference evidence="1" key="2">
    <citation type="submission" date="2021-04" db="EMBL/GenBank/DDBJ databases">
        <authorList>
            <person name="Gilroy R."/>
        </authorList>
    </citation>
    <scope>NUCLEOTIDE SEQUENCE</scope>
    <source>
        <strain evidence="1">ChiHjej12B11-14209</strain>
    </source>
</reference>
<sequence>MKKIAALLATALIAIGLVGCSNTVTWYQLDKLLSMEPSAIVNQLEEGQGFEYELEAGELGEEDDRYEWQGVPKDIVVEDTAYSLYFLGTDNEVLSRDALLNGEQIEGVRVHFICDAYDTKSAQSVTSEIVEKCGFSNLEVEGDDGVSYLAAGRCSINGQDAYWMTILWTEVDMGRIEVHLDNDDLLEWAIENYG</sequence>
<dbReference type="AlphaFoldDB" id="A0A9D2EX97"/>
<dbReference type="Proteomes" id="UP000824062">
    <property type="component" value="Unassembled WGS sequence"/>
</dbReference>
<accession>A0A9D2EX97</accession>
<evidence type="ECO:0000313" key="1">
    <source>
        <dbReference type="EMBL" id="HIZ45604.1"/>
    </source>
</evidence>
<evidence type="ECO:0008006" key="3">
    <source>
        <dbReference type="Google" id="ProtNLM"/>
    </source>
</evidence>
<evidence type="ECO:0000313" key="2">
    <source>
        <dbReference type="Proteomes" id="UP000824062"/>
    </source>
</evidence>
<proteinExistence type="predicted"/>
<protein>
    <recommendedName>
        <fullName evidence="3">Lipoprotein</fullName>
    </recommendedName>
</protein>
<name>A0A9D2EX97_9ACTN</name>
<gene>
    <name evidence="1" type="ORF">IAA19_01065</name>
</gene>
<dbReference type="EMBL" id="DXBM01000012">
    <property type="protein sequence ID" value="HIZ45604.1"/>
    <property type="molecule type" value="Genomic_DNA"/>
</dbReference>
<dbReference type="PROSITE" id="PS51257">
    <property type="entry name" value="PROKAR_LIPOPROTEIN"/>
    <property type="match status" value="1"/>
</dbReference>
<organism evidence="1 2">
    <name type="scientific">Candidatus Olsenella pullistercoris</name>
    <dbReference type="NCBI Taxonomy" id="2838712"/>
    <lineage>
        <taxon>Bacteria</taxon>
        <taxon>Bacillati</taxon>
        <taxon>Actinomycetota</taxon>
        <taxon>Coriobacteriia</taxon>
        <taxon>Coriobacteriales</taxon>
        <taxon>Atopobiaceae</taxon>
        <taxon>Olsenella</taxon>
    </lineage>
</organism>
<comment type="caution">
    <text evidence="1">The sequence shown here is derived from an EMBL/GenBank/DDBJ whole genome shotgun (WGS) entry which is preliminary data.</text>
</comment>
<reference evidence="1" key="1">
    <citation type="journal article" date="2021" name="PeerJ">
        <title>Extensive microbial diversity within the chicken gut microbiome revealed by metagenomics and culture.</title>
        <authorList>
            <person name="Gilroy R."/>
            <person name="Ravi A."/>
            <person name="Getino M."/>
            <person name="Pursley I."/>
            <person name="Horton D.L."/>
            <person name="Alikhan N.F."/>
            <person name="Baker D."/>
            <person name="Gharbi K."/>
            <person name="Hall N."/>
            <person name="Watson M."/>
            <person name="Adriaenssens E.M."/>
            <person name="Foster-Nyarko E."/>
            <person name="Jarju S."/>
            <person name="Secka A."/>
            <person name="Antonio M."/>
            <person name="Oren A."/>
            <person name="Chaudhuri R.R."/>
            <person name="La Ragione R."/>
            <person name="Hildebrand F."/>
            <person name="Pallen M.J."/>
        </authorList>
    </citation>
    <scope>NUCLEOTIDE SEQUENCE</scope>
    <source>
        <strain evidence="1">ChiHjej12B11-14209</strain>
    </source>
</reference>